<gene>
    <name evidence="12" type="ORF">IAB04_08425</name>
</gene>
<proteinExistence type="predicted"/>
<dbReference type="Pfam" id="PF02518">
    <property type="entry name" value="HATPase_c"/>
    <property type="match status" value="1"/>
</dbReference>
<dbReference type="InterPro" id="IPR003594">
    <property type="entry name" value="HATPase_dom"/>
</dbReference>
<dbReference type="Pfam" id="PF00672">
    <property type="entry name" value="HAMP"/>
    <property type="match status" value="1"/>
</dbReference>
<dbReference type="GO" id="GO:0000155">
    <property type="term" value="F:phosphorelay sensor kinase activity"/>
    <property type="evidence" value="ECO:0007669"/>
    <property type="project" value="InterPro"/>
</dbReference>
<dbReference type="Gene3D" id="1.10.287.130">
    <property type="match status" value="1"/>
</dbReference>
<dbReference type="PANTHER" id="PTHR45453:SF1">
    <property type="entry name" value="PHOSPHATE REGULON SENSOR PROTEIN PHOR"/>
    <property type="match status" value="1"/>
</dbReference>
<dbReference type="InterPro" id="IPR035965">
    <property type="entry name" value="PAS-like_dom_sf"/>
</dbReference>
<evidence type="ECO:0000256" key="4">
    <source>
        <dbReference type="ARBA" id="ARBA00022553"/>
    </source>
</evidence>
<dbReference type="SUPFAM" id="SSF158472">
    <property type="entry name" value="HAMP domain-like"/>
    <property type="match status" value="1"/>
</dbReference>
<dbReference type="EC" id="2.7.13.3" evidence="3"/>
<dbReference type="InterPro" id="IPR004358">
    <property type="entry name" value="Sig_transdc_His_kin-like_C"/>
</dbReference>
<dbReference type="GO" id="GO:0016036">
    <property type="term" value="P:cellular response to phosphate starvation"/>
    <property type="evidence" value="ECO:0007669"/>
    <property type="project" value="TreeGrafter"/>
</dbReference>
<dbReference type="PANTHER" id="PTHR45453">
    <property type="entry name" value="PHOSPHATE REGULON SENSOR PROTEIN PHOR"/>
    <property type="match status" value="1"/>
</dbReference>
<evidence type="ECO:0000256" key="1">
    <source>
        <dbReference type="ARBA" id="ARBA00000085"/>
    </source>
</evidence>
<dbReference type="CDD" id="cd00082">
    <property type="entry name" value="HisKA"/>
    <property type="match status" value="1"/>
</dbReference>
<dbReference type="InterPro" id="IPR036097">
    <property type="entry name" value="HisK_dim/P_sf"/>
</dbReference>
<keyword evidence="5" id="KW-0808">Transferase</keyword>
<dbReference type="InterPro" id="IPR036890">
    <property type="entry name" value="HATPase_C_sf"/>
</dbReference>
<reference evidence="12" key="2">
    <citation type="journal article" date="2021" name="PeerJ">
        <title>Extensive microbial diversity within the chicken gut microbiome revealed by metagenomics and culture.</title>
        <authorList>
            <person name="Gilroy R."/>
            <person name="Ravi A."/>
            <person name="Getino M."/>
            <person name="Pursley I."/>
            <person name="Horton D.L."/>
            <person name="Alikhan N.F."/>
            <person name="Baker D."/>
            <person name="Gharbi K."/>
            <person name="Hall N."/>
            <person name="Watson M."/>
            <person name="Adriaenssens E.M."/>
            <person name="Foster-Nyarko E."/>
            <person name="Jarju S."/>
            <person name="Secka A."/>
            <person name="Antonio M."/>
            <person name="Oren A."/>
            <person name="Chaudhuri R.R."/>
            <person name="La Ragione R."/>
            <person name="Hildebrand F."/>
            <person name="Pallen M.J."/>
        </authorList>
    </citation>
    <scope>NUCLEOTIDE SEQUENCE</scope>
    <source>
        <strain evidence="12">ChiSjej4B22-9803</strain>
    </source>
</reference>
<sequence length="586" mass="65729">MFKSIQSKIVLIFVLLILSIIIVIGSFLLVNIVNFYNSEFSVMMEQVFTDDFVYQMEQSAQAEDGLEQLSKTISTYIGPLGIDTYRFYCILDGQTGAVLVTSDSVRSQNLDISDNIITAMAGRRGNMVNTEKSYMDYSVPLEVNGQTAYILYVKDTKEELTSITHSVLVIILQALLLAVLITFVIGYLLSRTITVPIINLTKRAEHLAAGDFESIAPSAANDEIGRLNNTFRHMAATLHDSMEDVNAEKTKVETILQNMTDGILAFNLDGSLLHINPEAQHMIDRTYIADLTFDSFFKEINADIAIGDLLYLQQDQPEERQVQLNGRILRLSFAAINSDNRAAGILVVMHDITAQEKLELSRREFVANVSHELRTPLTTVKSYAETLMNISDVPLKNRFLNVIITETDRMTRIVKDLLVLTKLDEGHFDPKLPEKVDIRQFLEELIDKMQLTAQRKEQTLHYKMLNETPVIETNRDKLEQVVLNILSNALKYTPKGGTIEVFSGRLYQEVYIKITDTGIGIPAENLPRIFERFYRVDKARSRETGGTGLGLAIAKQLTEELGGRIAISSAVNVGTEVVISLPVSQC</sequence>
<feature type="domain" description="Histidine kinase" evidence="10">
    <location>
        <begin position="368"/>
        <end position="585"/>
    </location>
</feature>
<dbReference type="InterPro" id="IPR003661">
    <property type="entry name" value="HisK_dim/P_dom"/>
</dbReference>
<comment type="catalytic activity">
    <reaction evidence="1">
        <text>ATP + protein L-histidine = ADP + protein N-phospho-L-histidine.</text>
        <dbReference type="EC" id="2.7.13.3"/>
    </reaction>
</comment>
<keyword evidence="8 9" id="KW-0472">Membrane</keyword>
<keyword evidence="9" id="KW-1133">Transmembrane helix</keyword>
<dbReference type="FunFam" id="3.30.565.10:FF:000006">
    <property type="entry name" value="Sensor histidine kinase WalK"/>
    <property type="match status" value="1"/>
</dbReference>
<organism evidence="12 13">
    <name type="scientific">Candidatus Avimonoglobus intestinipullorum</name>
    <dbReference type="NCBI Taxonomy" id="2840699"/>
    <lineage>
        <taxon>Bacteria</taxon>
        <taxon>Bacillati</taxon>
        <taxon>Bacillota</taxon>
        <taxon>Clostridia</taxon>
        <taxon>Eubacteriales</taxon>
        <taxon>Candidatus Avimonoglobus</taxon>
    </lineage>
</organism>
<dbReference type="SMART" id="SM00387">
    <property type="entry name" value="HATPase_c"/>
    <property type="match status" value="1"/>
</dbReference>
<dbReference type="FunFam" id="1.10.287.130:FF:000001">
    <property type="entry name" value="Two-component sensor histidine kinase"/>
    <property type="match status" value="1"/>
</dbReference>
<evidence type="ECO:0000256" key="6">
    <source>
        <dbReference type="ARBA" id="ARBA00022777"/>
    </source>
</evidence>
<dbReference type="GO" id="GO:0005886">
    <property type="term" value="C:plasma membrane"/>
    <property type="evidence" value="ECO:0007669"/>
    <property type="project" value="TreeGrafter"/>
</dbReference>
<dbReference type="InterPro" id="IPR003660">
    <property type="entry name" value="HAMP_dom"/>
</dbReference>
<dbReference type="Gene3D" id="3.30.565.10">
    <property type="entry name" value="Histidine kinase-like ATPase, C-terminal domain"/>
    <property type="match status" value="1"/>
</dbReference>
<dbReference type="AlphaFoldDB" id="A0A9D1LWN5"/>
<feature type="domain" description="HAMP" evidence="11">
    <location>
        <begin position="191"/>
        <end position="243"/>
    </location>
</feature>
<evidence type="ECO:0000313" key="12">
    <source>
        <dbReference type="EMBL" id="HIU49381.1"/>
    </source>
</evidence>
<dbReference type="CDD" id="cd00075">
    <property type="entry name" value="HATPase"/>
    <property type="match status" value="1"/>
</dbReference>
<dbReference type="GO" id="GO:0004721">
    <property type="term" value="F:phosphoprotein phosphatase activity"/>
    <property type="evidence" value="ECO:0007669"/>
    <property type="project" value="TreeGrafter"/>
</dbReference>
<dbReference type="PROSITE" id="PS50109">
    <property type="entry name" value="HIS_KIN"/>
    <property type="match status" value="1"/>
</dbReference>
<evidence type="ECO:0000259" key="10">
    <source>
        <dbReference type="PROSITE" id="PS50109"/>
    </source>
</evidence>
<comment type="caution">
    <text evidence="12">The sequence shown here is derived from an EMBL/GenBank/DDBJ whole genome shotgun (WGS) entry which is preliminary data.</text>
</comment>
<evidence type="ECO:0000256" key="9">
    <source>
        <dbReference type="SAM" id="Phobius"/>
    </source>
</evidence>
<keyword evidence="7" id="KW-0902">Two-component regulatory system</keyword>
<accession>A0A9D1LWN5</accession>
<dbReference type="Pfam" id="PF00512">
    <property type="entry name" value="HisKA"/>
    <property type="match status" value="1"/>
</dbReference>
<dbReference type="SUPFAM" id="SSF47384">
    <property type="entry name" value="Homodimeric domain of signal transducing histidine kinase"/>
    <property type="match status" value="1"/>
</dbReference>
<evidence type="ECO:0000256" key="5">
    <source>
        <dbReference type="ARBA" id="ARBA00022679"/>
    </source>
</evidence>
<comment type="subcellular location">
    <subcellularLocation>
        <location evidence="2">Membrane</location>
    </subcellularLocation>
</comment>
<dbReference type="SMART" id="SM00388">
    <property type="entry name" value="HisKA"/>
    <property type="match status" value="1"/>
</dbReference>
<dbReference type="CDD" id="cd06225">
    <property type="entry name" value="HAMP"/>
    <property type="match status" value="1"/>
</dbReference>
<evidence type="ECO:0000256" key="7">
    <source>
        <dbReference type="ARBA" id="ARBA00023012"/>
    </source>
</evidence>
<evidence type="ECO:0000256" key="8">
    <source>
        <dbReference type="ARBA" id="ARBA00023136"/>
    </source>
</evidence>
<keyword evidence="9" id="KW-0812">Transmembrane</keyword>
<dbReference type="PROSITE" id="PS50885">
    <property type="entry name" value="HAMP"/>
    <property type="match status" value="1"/>
</dbReference>
<feature type="transmembrane region" description="Helical" evidence="9">
    <location>
        <begin position="167"/>
        <end position="189"/>
    </location>
</feature>
<evidence type="ECO:0000259" key="11">
    <source>
        <dbReference type="PROSITE" id="PS50885"/>
    </source>
</evidence>
<evidence type="ECO:0000256" key="3">
    <source>
        <dbReference type="ARBA" id="ARBA00012438"/>
    </source>
</evidence>
<dbReference type="Gene3D" id="3.30.450.20">
    <property type="entry name" value="PAS domain"/>
    <property type="match status" value="1"/>
</dbReference>
<dbReference type="InterPro" id="IPR050351">
    <property type="entry name" value="BphY/WalK/GraS-like"/>
</dbReference>
<dbReference type="PRINTS" id="PR00344">
    <property type="entry name" value="BCTRLSENSOR"/>
</dbReference>
<keyword evidence="6" id="KW-0418">Kinase</keyword>
<evidence type="ECO:0000313" key="13">
    <source>
        <dbReference type="Proteomes" id="UP000824111"/>
    </source>
</evidence>
<reference evidence="12" key="1">
    <citation type="submission" date="2020-10" db="EMBL/GenBank/DDBJ databases">
        <authorList>
            <person name="Gilroy R."/>
        </authorList>
    </citation>
    <scope>NUCLEOTIDE SEQUENCE</scope>
    <source>
        <strain evidence="12">ChiSjej4B22-9803</strain>
    </source>
</reference>
<dbReference type="EMBL" id="DVND01000213">
    <property type="protein sequence ID" value="HIU49381.1"/>
    <property type="molecule type" value="Genomic_DNA"/>
</dbReference>
<dbReference type="SMART" id="SM00304">
    <property type="entry name" value="HAMP"/>
    <property type="match status" value="1"/>
</dbReference>
<feature type="transmembrane region" description="Helical" evidence="9">
    <location>
        <begin position="12"/>
        <end position="36"/>
    </location>
</feature>
<dbReference type="Gene3D" id="6.10.340.10">
    <property type="match status" value="1"/>
</dbReference>
<dbReference type="Proteomes" id="UP000824111">
    <property type="component" value="Unassembled WGS sequence"/>
</dbReference>
<dbReference type="SUPFAM" id="SSF55785">
    <property type="entry name" value="PYP-like sensor domain (PAS domain)"/>
    <property type="match status" value="1"/>
</dbReference>
<evidence type="ECO:0000256" key="2">
    <source>
        <dbReference type="ARBA" id="ARBA00004370"/>
    </source>
</evidence>
<dbReference type="SUPFAM" id="SSF55874">
    <property type="entry name" value="ATPase domain of HSP90 chaperone/DNA topoisomerase II/histidine kinase"/>
    <property type="match status" value="1"/>
</dbReference>
<name>A0A9D1LWN5_9FIRM</name>
<dbReference type="InterPro" id="IPR005467">
    <property type="entry name" value="His_kinase_dom"/>
</dbReference>
<keyword evidence="4" id="KW-0597">Phosphoprotein</keyword>
<protein>
    <recommendedName>
        <fullName evidence="3">histidine kinase</fullName>
        <ecNumber evidence="3">2.7.13.3</ecNumber>
    </recommendedName>
</protein>